<sequence>MTEKDLYQHLHKAFDAFAAKPSGEVFLDMQRSGLIDASGELQQWDAFLAIVATNATESNKATYFRCRKPTLGLPGRAEIDISRQSMLHYLSEGKRIITAVVDDQTGALREGAEVHCIDGKFLRTDANEIKSDNLGNLPTFVGVRNRM</sequence>
<name>A0A5B1CBN7_9BACT</name>
<gene>
    <name evidence="1" type="ORF">LF1_04570</name>
</gene>
<accession>A0A5B1CBN7</accession>
<evidence type="ECO:0000313" key="1">
    <source>
        <dbReference type="EMBL" id="KAA1257966.1"/>
    </source>
</evidence>
<dbReference type="Pfam" id="PF13031">
    <property type="entry name" value="DUF3892"/>
    <property type="match status" value="1"/>
</dbReference>
<proteinExistence type="predicted"/>
<organism evidence="1 2">
    <name type="scientific">Rubripirellula obstinata</name>
    <dbReference type="NCBI Taxonomy" id="406547"/>
    <lineage>
        <taxon>Bacteria</taxon>
        <taxon>Pseudomonadati</taxon>
        <taxon>Planctomycetota</taxon>
        <taxon>Planctomycetia</taxon>
        <taxon>Pirellulales</taxon>
        <taxon>Pirellulaceae</taxon>
        <taxon>Rubripirellula</taxon>
    </lineage>
</organism>
<dbReference type="RefSeq" id="WP_068260167.1">
    <property type="nucleotide sequence ID" value="NZ_LWSK01000014.1"/>
</dbReference>
<dbReference type="Proteomes" id="UP000322699">
    <property type="component" value="Unassembled WGS sequence"/>
</dbReference>
<reference evidence="1 2" key="1">
    <citation type="submission" date="2019-08" db="EMBL/GenBank/DDBJ databases">
        <title>Deep-cultivation of Planctomycetes and their phenomic and genomic characterization uncovers novel biology.</title>
        <authorList>
            <person name="Wiegand S."/>
            <person name="Jogler M."/>
            <person name="Boedeker C."/>
            <person name="Pinto D."/>
            <person name="Vollmers J."/>
            <person name="Rivas-Marin E."/>
            <person name="Kohn T."/>
            <person name="Peeters S.H."/>
            <person name="Heuer A."/>
            <person name="Rast P."/>
            <person name="Oberbeckmann S."/>
            <person name="Bunk B."/>
            <person name="Jeske O."/>
            <person name="Meyerdierks A."/>
            <person name="Storesund J.E."/>
            <person name="Kallscheuer N."/>
            <person name="Luecker S."/>
            <person name="Lage O.M."/>
            <person name="Pohl T."/>
            <person name="Merkel B.J."/>
            <person name="Hornburger P."/>
            <person name="Mueller R.-W."/>
            <person name="Bruemmer F."/>
            <person name="Labrenz M."/>
            <person name="Spormann A.M."/>
            <person name="Op Den Camp H."/>
            <person name="Overmann J."/>
            <person name="Amann R."/>
            <person name="Jetten M.S.M."/>
            <person name="Mascher T."/>
            <person name="Medema M.H."/>
            <person name="Devos D.P."/>
            <person name="Kaster A.-K."/>
            <person name="Ovreas L."/>
            <person name="Rohde M."/>
            <person name="Galperin M.Y."/>
            <person name="Jogler C."/>
        </authorList>
    </citation>
    <scope>NUCLEOTIDE SEQUENCE [LARGE SCALE GENOMIC DNA]</scope>
    <source>
        <strain evidence="1 2">LF1</strain>
    </source>
</reference>
<comment type="caution">
    <text evidence="1">The sequence shown here is derived from an EMBL/GenBank/DDBJ whole genome shotgun (WGS) entry which is preliminary data.</text>
</comment>
<dbReference type="InterPro" id="IPR024997">
    <property type="entry name" value="DUF3892"/>
</dbReference>
<keyword evidence="2" id="KW-1185">Reference proteome</keyword>
<dbReference type="OrthoDB" id="9156022at2"/>
<protein>
    <submittedName>
        <fullName evidence="1">Uncharacterized protein</fullName>
    </submittedName>
</protein>
<evidence type="ECO:0000313" key="2">
    <source>
        <dbReference type="Proteomes" id="UP000322699"/>
    </source>
</evidence>
<dbReference type="EMBL" id="VRLW01000001">
    <property type="protein sequence ID" value="KAA1257966.1"/>
    <property type="molecule type" value="Genomic_DNA"/>
</dbReference>
<dbReference type="AlphaFoldDB" id="A0A5B1CBN7"/>